<name>B9S9G3_RICCO</name>
<keyword evidence="3" id="KW-1185">Reference proteome</keyword>
<dbReference type="InParanoid" id="B9S9G3"/>
<dbReference type="AlphaFoldDB" id="B9S9G3"/>
<protein>
    <recommendedName>
        <fullName evidence="4">Lipid binding protein</fullName>
    </recommendedName>
</protein>
<accession>B9S9G3</accession>
<evidence type="ECO:0008006" key="4">
    <source>
        <dbReference type="Google" id="ProtNLM"/>
    </source>
</evidence>
<feature type="signal peptide" evidence="1">
    <location>
        <begin position="1"/>
        <end position="25"/>
    </location>
</feature>
<organism evidence="2 3">
    <name type="scientific">Ricinus communis</name>
    <name type="common">Castor bean</name>
    <dbReference type="NCBI Taxonomy" id="3988"/>
    <lineage>
        <taxon>Eukaryota</taxon>
        <taxon>Viridiplantae</taxon>
        <taxon>Streptophyta</taxon>
        <taxon>Embryophyta</taxon>
        <taxon>Tracheophyta</taxon>
        <taxon>Spermatophyta</taxon>
        <taxon>Magnoliopsida</taxon>
        <taxon>eudicotyledons</taxon>
        <taxon>Gunneridae</taxon>
        <taxon>Pentapetalae</taxon>
        <taxon>rosids</taxon>
        <taxon>fabids</taxon>
        <taxon>Malpighiales</taxon>
        <taxon>Euphorbiaceae</taxon>
        <taxon>Acalyphoideae</taxon>
        <taxon>Acalypheae</taxon>
        <taxon>Ricinus</taxon>
    </lineage>
</organism>
<keyword evidence="1" id="KW-0732">Signal</keyword>
<gene>
    <name evidence="2" type="ORF">RCOM_0885110</name>
</gene>
<reference evidence="3" key="1">
    <citation type="journal article" date="2010" name="Nat. Biotechnol.">
        <title>Draft genome sequence of the oilseed species Ricinus communis.</title>
        <authorList>
            <person name="Chan A.P."/>
            <person name="Crabtree J."/>
            <person name="Zhao Q."/>
            <person name="Lorenzi H."/>
            <person name="Orvis J."/>
            <person name="Puiu D."/>
            <person name="Melake-Berhan A."/>
            <person name="Jones K.M."/>
            <person name="Redman J."/>
            <person name="Chen G."/>
            <person name="Cahoon E.B."/>
            <person name="Gedil M."/>
            <person name="Stanke M."/>
            <person name="Haas B.J."/>
            <person name="Wortman J.R."/>
            <person name="Fraser-Liggett C.M."/>
            <person name="Ravel J."/>
            <person name="Rabinowicz P.D."/>
        </authorList>
    </citation>
    <scope>NUCLEOTIDE SEQUENCE [LARGE SCALE GENOMIC DNA]</scope>
    <source>
        <strain evidence="3">cv. Hale</strain>
    </source>
</reference>
<evidence type="ECO:0000256" key="1">
    <source>
        <dbReference type="SAM" id="SignalP"/>
    </source>
</evidence>
<feature type="chain" id="PRO_5002889167" description="Lipid binding protein" evidence="1">
    <location>
        <begin position="26"/>
        <end position="185"/>
    </location>
</feature>
<sequence>MASYSNFLLAFFITLSLSCLDISLAARIVLQFPSVPSNPRFGHPTLPISQPSLPNPEVPSAVPLPTASNVPGVPSIPTTTAFPMVSNVPGVPSIPMAPATPNLPKLYLFHLPQDQGQVGCNCTYICFLTPQFISSSKLITIAPSISNAKTCIAFDACYSNSSTVYIANLANNSTFSAQAKSASVS</sequence>
<evidence type="ECO:0000313" key="3">
    <source>
        <dbReference type="Proteomes" id="UP000008311"/>
    </source>
</evidence>
<evidence type="ECO:0000313" key="2">
    <source>
        <dbReference type="EMBL" id="EEF39719.1"/>
    </source>
</evidence>
<dbReference type="EMBL" id="EQ973897">
    <property type="protein sequence ID" value="EEF39719.1"/>
    <property type="molecule type" value="Genomic_DNA"/>
</dbReference>
<proteinExistence type="predicted"/>
<dbReference type="Proteomes" id="UP000008311">
    <property type="component" value="Unassembled WGS sequence"/>
</dbReference>